<protein>
    <submittedName>
        <fullName evidence="2">Uncharacterized protein</fullName>
    </submittedName>
</protein>
<gene>
    <name evidence="2" type="ORF">Ciccas_013033</name>
</gene>
<reference evidence="2 3" key="1">
    <citation type="submission" date="2024-11" db="EMBL/GenBank/DDBJ databases">
        <title>Adaptive evolution of stress response genes in parasites aligns with host niche diversity.</title>
        <authorList>
            <person name="Hahn C."/>
            <person name="Resl P."/>
        </authorList>
    </citation>
    <scope>NUCLEOTIDE SEQUENCE [LARGE SCALE GENOMIC DNA]</scope>
    <source>
        <strain evidence="2">EGGRZ-B1_66</strain>
        <tissue evidence="2">Body</tissue>
    </source>
</reference>
<sequence length="270" mass="31297">AFMDAVLGQRGRIEEALDHGSRRFSLGAPSYLESEVESDGSDFESENDRGRRLERRIKRHLVHLKDRYSDLCRQMYEHERRLTSLLQKFAYFESLVHQVWNEITKLENLACKWNQLDKLSSNQIKVNLDKTRQFQTSCVECSRTITDLDEQMHDFRASGIHLSVNLTSRVDDLRIKLARLQEESQNRTQHAMQLLALNEPVDAEFTSSALVGEFGLKARPQLQQLEADRQRQDCSDLNQLLQSQFYVSLFASRDTIVECSAHSFCPSARQ</sequence>
<organism evidence="2 3">
    <name type="scientific">Cichlidogyrus casuarinus</name>
    <dbReference type="NCBI Taxonomy" id="1844966"/>
    <lineage>
        <taxon>Eukaryota</taxon>
        <taxon>Metazoa</taxon>
        <taxon>Spiralia</taxon>
        <taxon>Lophotrochozoa</taxon>
        <taxon>Platyhelminthes</taxon>
        <taxon>Monogenea</taxon>
        <taxon>Monopisthocotylea</taxon>
        <taxon>Dactylogyridea</taxon>
        <taxon>Ancyrocephalidae</taxon>
        <taxon>Cichlidogyrus</taxon>
    </lineage>
</organism>
<dbReference type="AlphaFoldDB" id="A0ABD2PLN2"/>
<comment type="caution">
    <text evidence="2">The sequence shown here is derived from an EMBL/GenBank/DDBJ whole genome shotgun (WGS) entry which is preliminary data.</text>
</comment>
<proteinExistence type="predicted"/>
<dbReference type="Proteomes" id="UP001626550">
    <property type="component" value="Unassembled WGS sequence"/>
</dbReference>
<evidence type="ECO:0000313" key="3">
    <source>
        <dbReference type="Proteomes" id="UP001626550"/>
    </source>
</evidence>
<dbReference type="SUPFAM" id="SSF46966">
    <property type="entry name" value="Spectrin repeat"/>
    <property type="match status" value="1"/>
</dbReference>
<feature type="non-terminal residue" evidence="2">
    <location>
        <position position="1"/>
    </location>
</feature>
<dbReference type="Gene3D" id="1.20.58.60">
    <property type="match status" value="1"/>
</dbReference>
<evidence type="ECO:0000313" key="2">
    <source>
        <dbReference type="EMBL" id="KAL3308438.1"/>
    </source>
</evidence>
<keyword evidence="3" id="KW-1185">Reference proteome</keyword>
<keyword evidence="1" id="KW-0175">Coiled coil</keyword>
<name>A0ABD2PLN2_9PLAT</name>
<evidence type="ECO:0000256" key="1">
    <source>
        <dbReference type="SAM" id="Coils"/>
    </source>
</evidence>
<dbReference type="EMBL" id="JBJKFK010005238">
    <property type="protein sequence ID" value="KAL3308438.1"/>
    <property type="molecule type" value="Genomic_DNA"/>
</dbReference>
<feature type="coiled-coil region" evidence="1">
    <location>
        <begin position="163"/>
        <end position="190"/>
    </location>
</feature>
<accession>A0ABD2PLN2</accession>